<keyword evidence="2" id="KW-0472">Membrane</keyword>
<dbReference type="Proteomes" id="UP000320707">
    <property type="component" value="Unassembled WGS sequence"/>
</dbReference>
<feature type="transmembrane region" description="Helical" evidence="2">
    <location>
        <begin position="198"/>
        <end position="216"/>
    </location>
</feature>
<proteinExistence type="predicted"/>
<name>A0A559L5V7_FUSOC</name>
<comment type="caution">
    <text evidence="3">The sequence shown here is derived from an EMBL/GenBank/DDBJ whole genome shotgun (WGS) entry which is preliminary data.</text>
</comment>
<keyword evidence="2" id="KW-0812">Transmembrane</keyword>
<dbReference type="EMBL" id="SRMI01000006">
    <property type="protein sequence ID" value="TVY68322.1"/>
    <property type="molecule type" value="Genomic_DNA"/>
</dbReference>
<feature type="compositionally biased region" description="Basic and acidic residues" evidence="1">
    <location>
        <begin position="127"/>
        <end position="137"/>
    </location>
</feature>
<keyword evidence="2" id="KW-1133">Transmembrane helix</keyword>
<organism evidence="3 4">
    <name type="scientific">Fusarium oxysporum f. sp. cubense</name>
    <dbReference type="NCBI Taxonomy" id="61366"/>
    <lineage>
        <taxon>Eukaryota</taxon>
        <taxon>Fungi</taxon>
        <taxon>Dikarya</taxon>
        <taxon>Ascomycota</taxon>
        <taxon>Pezizomycotina</taxon>
        <taxon>Sordariomycetes</taxon>
        <taxon>Hypocreomycetidae</taxon>
        <taxon>Hypocreales</taxon>
        <taxon>Nectriaceae</taxon>
        <taxon>Fusarium</taxon>
        <taxon>Fusarium oxysporum species complex</taxon>
    </lineage>
</organism>
<sequence>MGTVPNPFPFLLSDHVASTKRWSHQLAPSRAGVPSSTDDIAVFLPQWPAPSPMENSHWMPSQFPRLSVQILSCSLSIITTTAAAAKMPPKMPLIDDLLVLLEVFFAPEKGGLPGGTATKAELDFAEKDSPVKGEDVKPGPWPGGSSPDSVRDDGSAAIAGASSSSSPPLSFSSSAPAAAAFAAPCRRLRRSLPPPSPLLAAAAFAAVLGGFAACCRRRRCRRLFWTALPPPFFVVFFFGANWYLGFASPLIALPGAVRLAWPDTCRRYVA</sequence>
<gene>
    <name evidence="3" type="ORF">Focb16_v002338</name>
</gene>
<feature type="compositionally biased region" description="Low complexity" evidence="1">
    <location>
        <begin position="155"/>
        <end position="170"/>
    </location>
</feature>
<protein>
    <submittedName>
        <fullName evidence="3">Uncharacterized protein</fullName>
    </submittedName>
</protein>
<accession>A0A559L5V7</accession>
<dbReference type="AlphaFoldDB" id="A0A559L5V7"/>
<reference evidence="3 4" key="1">
    <citation type="journal article" date="2019" name="Microbiol. Resour. Announc.">
        <title>High-quality draft genome sequence of Fusarium oxysporum f. sp. cubense strain 160527, a causal agent of Panama disease.</title>
        <authorList>
            <person name="Asai S."/>
            <person name="Ayukawa Y."/>
            <person name="Gan P."/>
            <person name="Masuda S."/>
            <person name="Komatsu K."/>
            <person name="Shirasu K."/>
            <person name="Arie T."/>
        </authorList>
    </citation>
    <scope>NUCLEOTIDE SEQUENCE [LARGE SCALE GENOMIC DNA]</scope>
    <source>
        <strain evidence="3 4">160527</strain>
    </source>
</reference>
<evidence type="ECO:0000256" key="1">
    <source>
        <dbReference type="SAM" id="MobiDB-lite"/>
    </source>
</evidence>
<evidence type="ECO:0000313" key="4">
    <source>
        <dbReference type="Proteomes" id="UP000320707"/>
    </source>
</evidence>
<feature type="region of interest" description="Disordered" evidence="1">
    <location>
        <begin position="127"/>
        <end position="170"/>
    </location>
</feature>
<evidence type="ECO:0000256" key="2">
    <source>
        <dbReference type="SAM" id="Phobius"/>
    </source>
</evidence>
<evidence type="ECO:0000313" key="3">
    <source>
        <dbReference type="EMBL" id="TVY68322.1"/>
    </source>
</evidence>
<feature type="transmembrane region" description="Helical" evidence="2">
    <location>
        <begin position="223"/>
        <end position="244"/>
    </location>
</feature>